<protein>
    <submittedName>
        <fullName evidence="1">Uncharacterized protein</fullName>
    </submittedName>
</protein>
<name>A0A4C1WBU4_EUMVA</name>
<gene>
    <name evidence="1" type="ORF">EVAR_38503_1</name>
</gene>
<dbReference type="Proteomes" id="UP000299102">
    <property type="component" value="Unassembled WGS sequence"/>
</dbReference>
<evidence type="ECO:0000313" key="2">
    <source>
        <dbReference type="Proteomes" id="UP000299102"/>
    </source>
</evidence>
<dbReference type="AlphaFoldDB" id="A0A4C1WBU4"/>
<comment type="caution">
    <text evidence="1">The sequence shown here is derived from an EMBL/GenBank/DDBJ whole genome shotgun (WGS) entry which is preliminary data.</text>
</comment>
<sequence>MDEIKQYECLELDELWKVMKSVLVNEVKKVCEVNRRTNVNEKDNEWKNFEMRKVVIEKKKVRLDLLSAKDNYRVQRKDTLKDNLKYAKNARNRTTSKLDPAKVNSGFSASRITWRDSKAVSERLELNCKLRRADDVCFPLRSAGRIKLKKLQNRPRMRLHGSRGFNWDTLDYLRRKRLQ</sequence>
<dbReference type="EMBL" id="BGZK01000526">
    <property type="protein sequence ID" value="GBP48531.1"/>
    <property type="molecule type" value="Genomic_DNA"/>
</dbReference>
<keyword evidence="2" id="KW-1185">Reference proteome</keyword>
<evidence type="ECO:0000313" key="1">
    <source>
        <dbReference type="EMBL" id="GBP48531.1"/>
    </source>
</evidence>
<accession>A0A4C1WBU4</accession>
<proteinExistence type="predicted"/>
<organism evidence="1 2">
    <name type="scientific">Eumeta variegata</name>
    <name type="common">Bagworm moth</name>
    <name type="synonym">Eumeta japonica</name>
    <dbReference type="NCBI Taxonomy" id="151549"/>
    <lineage>
        <taxon>Eukaryota</taxon>
        <taxon>Metazoa</taxon>
        <taxon>Ecdysozoa</taxon>
        <taxon>Arthropoda</taxon>
        <taxon>Hexapoda</taxon>
        <taxon>Insecta</taxon>
        <taxon>Pterygota</taxon>
        <taxon>Neoptera</taxon>
        <taxon>Endopterygota</taxon>
        <taxon>Lepidoptera</taxon>
        <taxon>Glossata</taxon>
        <taxon>Ditrysia</taxon>
        <taxon>Tineoidea</taxon>
        <taxon>Psychidae</taxon>
        <taxon>Oiketicinae</taxon>
        <taxon>Eumeta</taxon>
    </lineage>
</organism>
<reference evidence="1 2" key="1">
    <citation type="journal article" date="2019" name="Commun. Biol.">
        <title>The bagworm genome reveals a unique fibroin gene that provides high tensile strength.</title>
        <authorList>
            <person name="Kono N."/>
            <person name="Nakamura H."/>
            <person name="Ohtoshi R."/>
            <person name="Tomita M."/>
            <person name="Numata K."/>
            <person name="Arakawa K."/>
        </authorList>
    </citation>
    <scope>NUCLEOTIDE SEQUENCE [LARGE SCALE GENOMIC DNA]</scope>
</reference>